<name>A0A4P6DVY5_9BIFI</name>
<dbReference type="Gene3D" id="1.10.443.10">
    <property type="entry name" value="Intergrase catalytic core"/>
    <property type="match status" value="1"/>
</dbReference>
<comment type="similarity">
    <text evidence="1">Belongs to the 'phage' integrase family.</text>
</comment>
<sequence>MSISTYRTNTGELRYRVRYRKPDGTQTDRRGFKRKKDAQLWEADHVTVAIAKGSYVDPASAKSTIGDLWPAWIAKKKVNAKPSYLDDLEGAYGKYVAAYWANIRIGKVSRAGVQQWVGDMTHGRVDGKAKSASVVLRAYGILAGILDDAVADNLIPHNPARGVSLPRKPRRTRHTYLNAQQLFALADACGPYRVFVLTLGLTGLRWGEATGLTIRDVDLDRRRFDINKSATEVRRRIVVGTPKTHELRTVMFPAVLAPLLPVRGKSDDDLLFADPTSPTGYIMQVDSPKTGSSWFTRACDAAGVPRMTVHDLRHTAASLMVRSGANVKAVQRQLGHASAAMTLDVYADLFDDDLDAVSESMNRLLIDANVGNMWAREGILTA</sequence>
<reference evidence="5 6" key="1">
    <citation type="submission" date="2019-01" db="EMBL/GenBank/DDBJ databases">
        <title>Complete genome sequence of Bifidobacterium gallinarum CACC 514.</title>
        <authorList>
            <person name="Jung M."/>
        </authorList>
    </citation>
    <scope>NUCLEOTIDE SEQUENCE [LARGE SCALE GENOMIC DNA]</scope>
    <source>
        <strain evidence="5 6">CACC 514</strain>
    </source>
</reference>
<evidence type="ECO:0000313" key="5">
    <source>
        <dbReference type="EMBL" id="QAY32794.1"/>
    </source>
</evidence>
<protein>
    <submittedName>
        <fullName evidence="5">Site-specific integrase</fullName>
    </submittedName>
</protein>
<dbReference type="InterPro" id="IPR002104">
    <property type="entry name" value="Integrase_catalytic"/>
</dbReference>
<dbReference type="InterPro" id="IPR010998">
    <property type="entry name" value="Integrase_recombinase_N"/>
</dbReference>
<dbReference type="EMBL" id="CP035464">
    <property type="protein sequence ID" value="QAY32794.1"/>
    <property type="molecule type" value="Genomic_DNA"/>
</dbReference>
<evidence type="ECO:0000259" key="4">
    <source>
        <dbReference type="PROSITE" id="PS51898"/>
    </source>
</evidence>
<dbReference type="GO" id="GO:0015074">
    <property type="term" value="P:DNA integration"/>
    <property type="evidence" value="ECO:0007669"/>
    <property type="project" value="InterPro"/>
</dbReference>
<dbReference type="AlphaFoldDB" id="A0A4P6DVY5"/>
<dbReference type="CDD" id="cd01189">
    <property type="entry name" value="INT_ICEBs1_C_like"/>
    <property type="match status" value="1"/>
</dbReference>
<dbReference type="KEGG" id="bgx:ESN35_04710"/>
<keyword evidence="2" id="KW-0238">DNA-binding</keyword>
<evidence type="ECO:0000313" key="6">
    <source>
        <dbReference type="Proteomes" id="UP000293589"/>
    </source>
</evidence>
<dbReference type="GO" id="GO:0003677">
    <property type="term" value="F:DNA binding"/>
    <property type="evidence" value="ECO:0007669"/>
    <property type="project" value="UniProtKB-KW"/>
</dbReference>
<feature type="domain" description="Tyr recombinase" evidence="4">
    <location>
        <begin position="172"/>
        <end position="359"/>
    </location>
</feature>
<dbReference type="Pfam" id="PF00589">
    <property type="entry name" value="Phage_integrase"/>
    <property type="match status" value="1"/>
</dbReference>
<dbReference type="PANTHER" id="PTHR30349">
    <property type="entry name" value="PHAGE INTEGRASE-RELATED"/>
    <property type="match status" value="1"/>
</dbReference>
<organism evidence="5 6">
    <name type="scientific">Bifidobacterium pullorum subsp. gallinarum</name>
    <dbReference type="NCBI Taxonomy" id="78344"/>
    <lineage>
        <taxon>Bacteria</taxon>
        <taxon>Bacillati</taxon>
        <taxon>Actinomycetota</taxon>
        <taxon>Actinomycetes</taxon>
        <taxon>Bifidobacteriales</taxon>
        <taxon>Bifidobacteriaceae</taxon>
        <taxon>Bifidobacterium</taxon>
    </lineage>
</organism>
<accession>A0A4P6DVY5</accession>
<dbReference type="RefSeq" id="WP_129237244.1">
    <property type="nucleotide sequence ID" value="NZ_CP035464.1"/>
</dbReference>
<dbReference type="PROSITE" id="PS51898">
    <property type="entry name" value="TYR_RECOMBINASE"/>
    <property type="match status" value="1"/>
</dbReference>
<dbReference type="InterPro" id="IPR013762">
    <property type="entry name" value="Integrase-like_cat_sf"/>
</dbReference>
<keyword evidence="3" id="KW-0233">DNA recombination</keyword>
<dbReference type="Proteomes" id="UP000293589">
    <property type="component" value="Chromosome"/>
</dbReference>
<evidence type="ECO:0000256" key="1">
    <source>
        <dbReference type="ARBA" id="ARBA00008857"/>
    </source>
</evidence>
<dbReference type="InterPro" id="IPR050090">
    <property type="entry name" value="Tyrosine_recombinase_XerCD"/>
</dbReference>
<dbReference type="Gene3D" id="1.10.150.130">
    <property type="match status" value="1"/>
</dbReference>
<dbReference type="SUPFAM" id="SSF56349">
    <property type="entry name" value="DNA breaking-rejoining enzymes"/>
    <property type="match status" value="1"/>
</dbReference>
<evidence type="ECO:0000256" key="3">
    <source>
        <dbReference type="ARBA" id="ARBA00023172"/>
    </source>
</evidence>
<proteinExistence type="inferred from homology"/>
<gene>
    <name evidence="5" type="ORF">ESN35_04710</name>
</gene>
<dbReference type="GO" id="GO:0006310">
    <property type="term" value="P:DNA recombination"/>
    <property type="evidence" value="ECO:0007669"/>
    <property type="project" value="UniProtKB-KW"/>
</dbReference>
<evidence type="ECO:0000256" key="2">
    <source>
        <dbReference type="ARBA" id="ARBA00023125"/>
    </source>
</evidence>
<dbReference type="InterPro" id="IPR011010">
    <property type="entry name" value="DNA_brk_join_enz"/>
</dbReference>
<dbReference type="PANTHER" id="PTHR30349:SF64">
    <property type="entry name" value="PROPHAGE INTEGRASE INTD-RELATED"/>
    <property type="match status" value="1"/>
</dbReference>